<dbReference type="AlphaFoldDB" id="A0A557RC21"/>
<name>A0A557RC21_9RHOO</name>
<dbReference type="Proteomes" id="UP000318349">
    <property type="component" value="Unassembled WGS sequence"/>
</dbReference>
<dbReference type="EMBL" id="VMNI01000004">
    <property type="protein sequence ID" value="TVO78860.1"/>
    <property type="molecule type" value="Genomic_DNA"/>
</dbReference>
<reference evidence="1 2" key="1">
    <citation type="submission" date="2019-07" db="EMBL/GenBank/DDBJ databases">
        <title>The pathways for chlorine oxyanion respiration interact through the shared metabolite chlorate.</title>
        <authorList>
            <person name="Barnum T.P."/>
            <person name="Cheng Y."/>
            <person name="Hill K.A."/>
            <person name="Lucas L.N."/>
            <person name="Carlson H.K."/>
            <person name="Coates J.D."/>
        </authorList>
    </citation>
    <scope>NUCLEOTIDE SEQUENCE [LARGE SCALE GENOMIC DNA]</scope>
    <source>
        <strain evidence="1 2">SFB-1</strain>
    </source>
</reference>
<accession>A0A557RC21</accession>
<gene>
    <name evidence="1" type="ORF">FHP89_04165</name>
</gene>
<evidence type="ECO:0000313" key="2">
    <source>
        <dbReference type="Proteomes" id="UP000318349"/>
    </source>
</evidence>
<proteinExistence type="predicted"/>
<evidence type="ECO:0000313" key="1">
    <source>
        <dbReference type="EMBL" id="TVO78860.1"/>
    </source>
</evidence>
<comment type="caution">
    <text evidence="1">The sequence shown here is derived from an EMBL/GenBank/DDBJ whole genome shotgun (WGS) entry which is preliminary data.</text>
</comment>
<protein>
    <submittedName>
        <fullName evidence="1">Uncharacterized protein</fullName>
    </submittedName>
</protein>
<organism evidence="1 2">
    <name type="scientific">Denitromonas halophila</name>
    <dbReference type="NCBI Taxonomy" id="1629404"/>
    <lineage>
        <taxon>Bacteria</taxon>
        <taxon>Pseudomonadati</taxon>
        <taxon>Pseudomonadota</taxon>
        <taxon>Betaproteobacteria</taxon>
        <taxon>Rhodocyclales</taxon>
        <taxon>Zoogloeaceae</taxon>
        <taxon>Denitromonas</taxon>
    </lineage>
</organism>
<sequence length="304" mass="32044">MITRVVCRGDKIEAVGPTIEIVLKELARRICERDSALDGVLEQIVVADDLPAALVSLGEAPAPAGAIVPTVARTLYLDAGPVLVLEGAQVVAALGSEVDAMARFVHLLHGELWRVRLHLDALAAGQAGLGAWRDSVFDSQLRPVVEAMRGEYAVSRRTVWSLPNDADLMLKHLLDVIDALPAATAEDLATGAADLDGLFVRSLGRIAHLLQTAAHVQGYLAGLVRPVASISPEMAAAIEASFFGPHWVALGRQLDALFHASAPSAIEAARSEIQHTLLAVFGSLGLQLRRAEDGGVWLAPGVAG</sequence>